<evidence type="ECO:0000256" key="1">
    <source>
        <dbReference type="SAM" id="MobiDB-lite"/>
    </source>
</evidence>
<dbReference type="EMBL" id="FNSD01000001">
    <property type="protein sequence ID" value="SEC55012.1"/>
    <property type="molecule type" value="Genomic_DNA"/>
</dbReference>
<organism evidence="2 3">
    <name type="scientific">Terriglobus roseus</name>
    <dbReference type="NCBI Taxonomy" id="392734"/>
    <lineage>
        <taxon>Bacteria</taxon>
        <taxon>Pseudomonadati</taxon>
        <taxon>Acidobacteriota</taxon>
        <taxon>Terriglobia</taxon>
        <taxon>Terriglobales</taxon>
        <taxon>Acidobacteriaceae</taxon>
        <taxon>Terriglobus</taxon>
    </lineage>
</organism>
<evidence type="ECO:0000313" key="3">
    <source>
        <dbReference type="Proteomes" id="UP000182409"/>
    </source>
</evidence>
<reference evidence="2 3" key="1">
    <citation type="submission" date="2016-10" db="EMBL/GenBank/DDBJ databases">
        <authorList>
            <person name="de Groot N.N."/>
        </authorList>
    </citation>
    <scope>NUCLEOTIDE SEQUENCE [LARGE SCALE GENOMIC DNA]</scope>
    <source>
        <strain evidence="2 3">AB35.6</strain>
    </source>
</reference>
<name>A0A1H4TEY7_9BACT</name>
<accession>A0A1H4TEY7</accession>
<protein>
    <submittedName>
        <fullName evidence="2">Uncharacterized protein</fullName>
    </submittedName>
</protein>
<gene>
    <name evidence="2" type="ORF">SAMN05443244_3736</name>
</gene>
<sequence>MCHERYPFAGLFWRSTDKPVQHEHMSPSKVHCGGPLGLSSRLPLGGILADCYPRLQMHLLLQIAAGCSVPTLVGVTLWRIAQRRTAVGSKAEARIVRRRSSPHPRLDLAAGVVASAQAVRHPARRQGIQVPKASVTSAQTGLEGPPRRRPDWAYFNQDNGDLSDPAPGGLPAGGVQRPFGSLSKPER</sequence>
<proteinExistence type="predicted"/>
<dbReference type="AlphaFoldDB" id="A0A1H4TEY7"/>
<feature type="region of interest" description="Disordered" evidence="1">
    <location>
        <begin position="122"/>
        <end position="187"/>
    </location>
</feature>
<dbReference type="Proteomes" id="UP000182409">
    <property type="component" value="Unassembled WGS sequence"/>
</dbReference>
<evidence type="ECO:0000313" key="2">
    <source>
        <dbReference type="EMBL" id="SEC55012.1"/>
    </source>
</evidence>